<dbReference type="RefSeq" id="WP_191736473.1">
    <property type="nucleotide sequence ID" value="NZ_JACYFS010000002.1"/>
</dbReference>
<proteinExistence type="predicted"/>
<dbReference type="EMBL" id="JACYFS010000002">
    <property type="protein sequence ID" value="MBD8082503.1"/>
    <property type="molecule type" value="Genomic_DNA"/>
</dbReference>
<organism evidence="1 2">
    <name type="scientific">Chryseobacterium caseinilyticum</name>
    <dbReference type="NCBI Taxonomy" id="2771428"/>
    <lineage>
        <taxon>Bacteria</taxon>
        <taxon>Pseudomonadati</taxon>
        <taxon>Bacteroidota</taxon>
        <taxon>Flavobacteriia</taxon>
        <taxon>Flavobacteriales</taxon>
        <taxon>Weeksellaceae</taxon>
        <taxon>Chryseobacterium group</taxon>
        <taxon>Chryseobacterium</taxon>
    </lineage>
</organism>
<evidence type="ECO:0008006" key="3">
    <source>
        <dbReference type="Google" id="ProtNLM"/>
    </source>
</evidence>
<name>A0ABR8ZB92_9FLAO</name>
<gene>
    <name evidence="1" type="ORF">IC610_08750</name>
</gene>
<dbReference type="Proteomes" id="UP000637299">
    <property type="component" value="Unassembled WGS sequence"/>
</dbReference>
<comment type="caution">
    <text evidence="1">The sequence shown here is derived from an EMBL/GenBank/DDBJ whole genome shotgun (WGS) entry which is preliminary data.</text>
</comment>
<sequence>MKLHRFYPIFLLVIFNSCEKPKAKKQEITEVSSYHAFTDSPAISLKDSALIRQKTKLSVKKQFDWFGNYSCNFLRMKEESGDPRGWGMIYINMKRESATFKLESYIEQISKELIILNQNESEIILSLKNQKDSTFIIHKKENQYFLKSNYIEKMVGEKENYLLIKK</sequence>
<protein>
    <recommendedName>
        <fullName evidence="3">Lipoprotein</fullName>
    </recommendedName>
</protein>
<reference evidence="1 2" key="1">
    <citation type="submission" date="2020-09" db="EMBL/GenBank/DDBJ databases">
        <title>Genome seq and assembly of Chryseobacterium sp.</title>
        <authorList>
            <person name="Chhetri G."/>
        </authorList>
    </citation>
    <scope>NUCLEOTIDE SEQUENCE [LARGE SCALE GENOMIC DNA]</scope>
    <source>
        <strain evidence="1 2">GCR10</strain>
    </source>
</reference>
<evidence type="ECO:0000313" key="1">
    <source>
        <dbReference type="EMBL" id="MBD8082503.1"/>
    </source>
</evidence>
<keyword evidence="2" id="KW-1185">Reference proteome</keyword>
<evidence type="ECO:0000313" key="2">
    <source>
        <dbReference type="Proteomes" id="UP000637299"/>
    </source>
</evidence>
<accession>A0ABR8ZB92</accession>